<comment type="caution">
    <text evidence="4">Lacks conserved residue(s) required for the propagation of feature annotation.</text>
</comment>
<dbReference type="PROSITE" id="PS00025">
    <property type="entry name" value="P_TREFOIL_1"/>
    <property type="match status" value="1"/>
</dbReference>
<dbReference type="AlphaFoldDB" id="H2XVQ0"/>
<dbReference type="SUPFAM" id="SSF57492">
    <property type="entry name" value="Trefoil"/>
    <property type="match status" value="1"/>
</dbReference>
<dbReference type="EMBL" id="EAAA01001842">
    <property type="status" value="NOT_ANNOTATED_CDS"/>
    <property type="molecule type" value="Genomic_DNA"/>
</dbReference>
<dbReference type="Gene3D" id="4.10.110.10">
    <property type="entry name" value="Spasmolytic Protein, domain 1"/>
    <property type="match status" value="2"/>
</dbReference>
<dbReference type="GO" id="GO:0005615">
    <property type="term" value="C:extracellular space"/>
    <property type="evidence" value="ECO:0000318"/>
    <property type="project" value="GO_Central"/>
</dbReference>
<keyword evidence="3 4" id="KW-1015">Disulfide bond</keyword>
<dbReference type="InterPro" id="IPR017994">
    <property type="entry name" value="P_trefoil_chordata"/>
</dbReference>
<keyword evidence="8" id="KW-1185">Reference proteome</keyword>
<feature type="domain" description="P-type" evidence="6">
    <location>
        <begin position="154"/>
        <end position="210"/>
    </location>
</feature>
<evidence type="ECO:0000256" key="5">
    <source>
        <dbReference type="SAM" id="SignalP"/>
    </source>
</evidence>
<dbReference type="Proteomes" id="UP000008144">
    <property type="component" value="Chromosome 4"/>
</dbReference>
<keyword evidence="5" id="KW-0732">Signal</keyword>
<keyword evidence="2" id="KW-0964">Secreted</keyword>
<evidence type="ECO:0000256" key="4">
    <source>
        <dbReference type="PROSITE-ProRule" id="PRU00779"/>
    </source>
</evidence>
<dbReference type="InterPro" id="IPR017957">
    <property type="entry name" value="P_trefoil_CS"/>
</dbReference>
<evidence type="ECO:0000313" key="8">
    <source>
        <dbReference type="Proteomes" id="UP000008144"/>
    </source>
</evidence>
<proteinExistence type="predicted"/>
<feature type="signal peptide" evidence="5">
    <location>
        <begin position="1"/>
        <end position="22"/>
    </location>
</feature>
<dbReference type="SMART" id="SM00018">
    <property type="entry name" value="PD"/>
    <property type="match status" value="1"/>
</dbReference>
<dbReference type="InterPro" id="IPR044913">
    <property type="entry name" value="P_trefoil_dom_sf"/>
</dbReference>
<evidence type="ECO:0000256" key="2">
    <source>
        <dbReference type="ARBA" id="ARBA00022525"/>
    </source>
</evidence>
<feature type="disulfide bond" evidence="4">
    <location>
        <begin position="46"/>
        <end position="61"/>
    </location>
</feature>
<reference evidence="8" key="1">
    <citation type="journal article" date="2002" name="Science">
        <title>The draft genome of Ciona intestinalis: insights into chordate and vertebrate origins.</title>
        <authorList>
            <person name="Dehal P."/>
            <person name="Satou Y."/>
            <person name="Campbell R.K."/>
            <person name="Chapman J."/>
            <person name="Degnan B."/>
            <person name="De Tomaso A."/>
            <person name="Davidson B."/>
            <person name="Di Gregorio A."/>
            <person name="Gelpke M."/>
            <person name="Goodstein D.M."/>
            <person name="Harafuji N."/>
            <person name="Hastings K.E."/>
            <person name="Ho I."/>
            <person name="Hotta K."/>
            <person name="Huang W."/>
            <person name="Kawashima T."/>
            <person name="Lemaire P."/>
            <person name="Martinez D."/>
            <person name="Meinertzhagen I.A."/>
            <person name="Necula S."/>
            <person name="Nonaka M."/>
            <person name="Putnam N."/>
            <person name="Rash S."/>
            <person name="Saiga H."/>
            <person name="Satake M."/>
            <person name="Terry A."/>
            <person name="Yamada L."/>
            <person name="Wang H.G."/>
            <person name="Awazu S."/>
            <person name="Azumi K."/>
            <person name="Boore J."/>
            <person name="Branno M."/>
            <person name="Chin-Bow S."/>
            <person name="DeSantis R."/>
            <person name="Doyle S."/>
            <person name="Francino P."/>
            <person name="Keys D.N."/>
            <person name="Haga S."/>
            <person name="Hayashi H."/>
            <person name="Hino K."/>
            <person name="Imai K.S."/>
            <person name="Inaba K."/>
            <person name="Kano S."/>
            <person name="Kobayashi K."/>
            <person name="Kobayashi M."/>
            <person name="Lee B.I."/>
            <person name="Makabe K.W."/>
            <person name="Manohar C."/>
            <person name="Matassi G."/>
            <person name="Medina M."/>
            <person name="Mochizuki Y."/>
            <person name="Mount S."/>
            <person name="Morishita T."/>
            <person name="Miura S."/>
            <person name="Nakayama A."/>
            <person name="Nishizaka S."/>
            <person name="Nomoto H."/>
            <person name="Ohta F."/>
            <person name="Oishi K."/>
            <person name="Rigoutsos I."/>
            <person name="Sano M."/>
            <person name="Sasaki A."/>
            <person name="Sasakura Y."/>
            <person name="Shoguchi E."/>
            <person name="Shin-i T."/>
            <person name="Spagnuolo A."/>
            <person name="Stainier D."/>
            <person name="Suzuki M.M."/>
            <person name="Tassy O."/>
            <person name="Takatori N."/>
            <person name="Tokuoka M."/>
            <person name="Yagi K."/>
            <person name="Yoshizaki F."/>
            <person name="Wada S."/>
            <person name="Zhang C."/>
            <person name="Hyatt P.D."/>
            <person name="Larimer F."/>
            <person name="Detter C."/>
            <person name="Doggett N."/>
            <person name="Glavina T."/>
            <person name="Hawkins T."/>
            <person name="Richardson P."/>
            <person name="Lucas S."/>
            <person name="Kohara Y."/>
            <person name="Levine M."/>
            <person name="Satoh N."/>
            <person name="Rokhsar D.S."/>
        </authorList>
    </citation>
    <scope>NUCLEOTIDE SEQUENCE [LARGE SCALE GENOMIC DNA]</scope>
</reference>
<dbReference type="OMA" id="NIGESAC"/>
<evidence type="ECO:0000259" key="6">
    <source>
        <dbReference type="PROSITE" id="PS51448"/>
    </source>
</evidence>
<reference evidence="7" key="3">
    <citation type="submission" date="2025-08" db="UniProtKB">
        <authorList>
            <consortium name="Ensembl"/>
        </authorList>
    </citation>
    <scope>IDENTIFICATION</scope>
</reference>
<reference evidence="7" key="2">
    <citation type="journal article" date="2008" name="Genome Biol.">
        <title>Improved genome assembly and evidence-based global gene model set for the chordate Ciona intestinalis: new insight into intron and operon populations.</title>
        <authorList>
            <person name="Satou Y."/>
            <person name="Mineta K."/>
            <person name="Ogasawara M."/>
            <person name="Sasakura Y."/>
            <person name="Shoguchi E."/>
            <person name="Ueno K."/>
            <person name="Yamada L."/>
            <person name="Matsumoto J."/>
            <person name="Wasserscheid J."/>
            <person name="Dewar K."/>
            <person name="Wiley G.B."/>
            <person name="Macmil S.L."/>
            <person name="Roe B.A."/>
            <person name="Zeller R.W."/>
            <person name="Hastings K.E."/>
            <person name="Lemaire P."/>
            <person name="Lindquist E."/>
            <person name="Endo T."/>
            <person name="Hotta K."/>
            <person name="Inaba K."/>
        </authorList>
    </citation>
    <scope>NUCLEOTIDE SEQUENCE [LARGE SCALE GENOMIC DNA]</scope>
    <source>
        <strain evidence="7">wild type</strain>
    </source>
</reference>
<dbReference type="GeneTree" id="ENSGT01000000217436"/>
<dbReference type="CDD" id="cd00111">
    <property type="entry name" value="Trefoil"/>
    <property type="match status" value="1"/>
</dbReference>
<dbReference type="FunFam" id="4.10.110.10:FF:000006">
    <property type="entry name" value="Trefoil factor 1"/>
    <property type="match status" value="1"/>
</dbReference>
<comment type="subcellular location">
    <subcellularLocation>
        <location evidence="1">Secreted</location>
    </subcellularLocation>
</comment>
<dbReference type="Pfam" id="PF00088">
    <property type="entry name" value="Trefoil"/>
    <property type="match status" value="1"/>
</dbReference>
<dbReference type="InParanoid" id="H2XVQ0"/>
<protein>
    <recommendedName>
        <fullName evidence="6">P-type domain-containing protein</fullName>
    </recommendedName>
</protein>
<dbReference type="Ensembl" id="ENSCINT00000035871.1">
    <property type="protein sequence ID" value="ENSCINP00000033734.1"/>
    <property type="gene ID" value="ENSCING00000019037.1"/>
</dbReference>
<evidence type="ECO:0000256" key="1">
    <source>
        <dbReference type="ARBA" id="ARBA00004613"/>
    </source>
</evidence>
<reference evidence="7" key="4">
    <citation type="submission" date="2025-09" db="UniProtKB">
        <authorList>
            <consortium name="Ensembl"/>
        </authorList>
    </citation>
    <scope>IDENTIFICATION</scope>
</reference>
<organism evidence="7 8">
    <name type="scientific">Ciona intestinalis</name>
    <name type="common">Transparent sea squirt</name>
    <name type="synonym">Ascidia intestinalis</name>
    <dbReference type="NCBI Taxonomy" id="7719"/>
    <lineage>
        <taxon>Eukaryota</taxon>
        <taxon>Metazoa</taxon>
        <taxon>Chordata</taxon>
        <taxon>Tunicata</taxon>
        <taxon>Ascidiacea</taxon>
        <taxon>Phlebobranchia</taxon>
        <taxon>Cionidae</taxon>
        <taxon>Ciona</taxon>
    </lineage>
</organism>
<evidence type="ECO:0000313" key="7">
    <source>
        <dbReference type="Ensembl" id="ENSCINP00000033734.1"/>
    </source>
</evidence>
<accession>H2XVQ0</accession>
<dbReference type="PROSITE" id="PS51448">
    <property type="entry name" value="P_TREFOIL_2"/>
    <property type="match status" value="2"/>
</dbReference>
<dbReference type="HOGENOM" id="CLU_901756_0_0_1"/>
<feature type="chain" id="PRO_5003577036" description="P-type domain-containing protein" evidence="5">
    <location>
        <begin position="23"/>
        <end position="309"/>
    </location>
</feature>
<sequence length="309" mass="34660">MNLKMRVVHLMYIWINLAQVLSSPDKMGRVNVTQCKNIPEAVRVECGFAGITPKQCRARGCCFLTTFTLNVPWCYSVQDSIPTPKTTTQATIPETTSTTTFIPIWMQKLLDAREKDETLAPKKLDSNNILTTEIDNELRCQKTARLFMRVSGSTVCDTNIKERISCAGNESLRRNIGESACQACLKNNCCYDPVTKRVNGTLVPYCFKKKENKTAWLKVVPKTNLSQTITSMKQWSGIRQEFQPGRTQVGNSGQSKRLNALVNSLTAGRFPFSTNINQNNILLPPSNLQSGIQNLQQLNWQNNGNGVFI</sequence>
<feature type="domain" description="P-type" evidence="6">
    <location>
        <begin position="33"/>
        <end position="78"/>
    </location>
</feature>
<dbReference type="PANTHER" id="PTHR13826">
    <property type="entry name" value="INTESTINAL TREFOIL FACTOR-RELATED"/>
    <property type="match status" value="1"/>
</dbReference>
<dbReference type="InterPro" id="IPR000519">
    <property type="entry name" value="P_trefoil_dom"/>
</dbReference>
<dbReference type="PANTHER" id="PTHR13826:SF14">
    <property type="entry name" value="TREFOIL FACTOR 2"/>
    <property type="match status" value="1"/>
</dbReference>
<name>H2XVQ0_CIOIN</name>
<evidence type="ECO:0000256" key="3">
    <source>
        <dbReference type="ARBA" id="ARBA00023157"/>
    </source>
</evidence>